<evidence type="ECO:0000256" key="1">
    <source>
        <dbReference type="SAM" id="Phobius"/>
    </source>
</evidence>
<keyword evidence="1" id="KW-1133">Transmembrane helix</keyword>
<comment type="caution">
    <text evidence="2">The sequence shown here is derived from an EMBL/GenBank/DDBJ whole genome shotgun (WGS) entry which is preliminary data.</text>
</comment>
<reference evidence="2 3" key="1">
    <citation type="submission" date="2018-10" db="EMBL/GenBank/DDBJ databases">
        <title>Genomic Encyclopedia of Type Strains, Phase IV (KMG-IV): sequencing the most valuable type-strain genomes for metagenomic binning, comparative biology and taxonomic classification.</title>
        <authorList>
            <person name="Goeker M."/>
        </authorList>
    </citation>
    <scope>NUCLEOTIDE SEQUENCE [LARGE SCALE GENOMIC DNA]</scope>
    <source>
        <strain evidence="2 3">DSM 25080</strain>
    </source>
</reference>
<keyword evidence="1" id="KW-0472">Membrane</keyword>
<dbReference type="AlphaFoldDB" id="A0A3M0APL8"/>
<proteinExistence type="predicted"/>
<feature type="transmembrane region" description="Helical" evidence="1">
    <location>
        <begin position="53"/>
        <end position="75"/>
    </location>
</feature>
<keyword evidence="1" id="KW-0812">Transmembrane</keyword>
<gene>
    <name evidence="2" type="ORF">DFR27_0752</name>
</gene>
<dbReference type="Proteomes" id="UP000267187">
    <property type="component" value="Unassembled WGS sequence"/>
</dbReference>
<evidence type="ECO:0000313" key="3">
    <source>
        <dbReference type="Proteomes" id="UP000267187"/>
    </source>
</evidence>
<protein>
    <submittedName>
        <fullName evidence="2">Uncharacterized protein</fullName>
    </submittedName>
</protein>
<accession>A0A3M0APL8</accession>
<dbReference type="EMBL" id="REFJ01000002">
    <property type="protein sequence ID" value="RMA80962.1"/>
    <property type="molecule type" value="Genomic_DNA"/>
</dbReference>
<feature type="transmembrane region" description="Helical" evidence="1">
    <location>
        <begin position="23"/>
        <end position="41"/>
    </location>
</feature>
<evidence type="ECO:0000313" key="2">
    <source>
        <dbReference type="EMBL" id="RMA80962.1"/>
    </source>
</evidence>
<name>A0A3M0APL8_9GAMM</name>
<organism evidence="2 3">
    <name type="scientific">Umboniibacter marinipuniceus</name>
    <dbReference type="NCBI Taxonomy" id="569599"/>
    <lineage>
        <taxon>Bacteria</taxon>
        <taxon>Pseudomonadati</taxon>
        <taxon>Pseudomonadota</taxon>
        <taxon>Gammaproteobacteria</taxon>
        <taxon>Cellvibrionales</taxon>
        <taxon>Cellvibrionaceae</taxon>
        <taxon>Umboniibacter</taxon>
    </lineage>
</organism>
<sequence length="86" mass="9029">MALLIAVLNSALGDARNGAVTFSTYYTTAICAVFLFDSTGGPKLPGGRKEKQVAGRLCFSSILIGVHFFPGLVLFTRTCVDAAKGN</sequence>
<keyword evidence="3" id="KW-1185">Reference proteome</keyword>